<feature type="domain" description="At1g61320/AtMIF1 LRR" evidence="1">
    <location>
        <begin position="50"/>
        <end position="156"/>
    </location>
</feature>
<accession>A0AAV5FI46</accession>
<dbReference type="PANTHER" id="PTHR34145">
    <property type="entry name" value="OS02G0105600 PROTEIN"/>
    <property type="match status" value="1"/>
</dbReference>
<comment type="caution">
    <text evidence="2">The sequence shown here is derived from an EMBL/GenBank/DDBJ whole genome shotgun (WGS) entry which is preliminary data.</text>
</comment>
<dbReference type="EMBL" id="BQKI01000085">
    <property type="protein sequence ID" value="GJN34637.1"/>
    <property type="molecule type" value="Genomic_DNA"/>
</dbReference>
<gene>
    <name evidence="2" type="primary">gb23319</name>
    <name evidence="2" type="ORF">PR202_gb23319</name>
</gene>
<keyword evidence="3" id="KW-1185">Reference proteome</keyword>
<dbReference type="AlphaFoldDB" id="A0AAV5FI46"/>
<evidence type="ECO:0000313" key="3">
    <source>
        <dbReference type="Proteomes" id="UP001054889"/>
    </source>
</evidence>
<evidence type="ECO:0000313" key="2">
    <source>
        <dbReference type="EMBL" id="GJN34637.1"/>
    </source>
</evidence>
<dbReference type="InterPro" id="IPR055357">
    <property type="entry name" value="LRR_At1g61320_AtMIF1"/>
</dbReference>
<proteinExistence type="predicted"/>
<dbReference type="Proteomes" id="UP001054889">
    <property type="component" value="Unassembled WGS sequence"/>
</dbReference>
<reference evidence="2" key="2">
    <citation type="submission" date="2021-12" db="EMBL/GenBank/DDBJ databases">
        <title>Resequencing data analysis of finger millet.</title>
        <authorList>
            <person name="Hatakeyama M."/>
            <person name="Aluri S."/>
            <person name="Balachadran M.T."/>
            <person name="Sivarajan S.R."/>
            <person name="Poveda L."/>
            <person name="Shimizu-Inatsugi R."/>
            <person name="Schlapbach R."/>
            <person name="Sreeman S.M."/>
            <person name="Shimizu K.K."/>
        </authorList>
    </citation>
    <scope>NUCLEOTIDE SEQUENCE</scope>
</reference>
<dbReference type="Pfam" id="PF23622">
    <property type="entry name" value="LRR_At1g61320_AtMIF1"/>
    <property type="match status" value="1"/>
</dbReference>
<evidence type="ECO:0000259" key="1">
    <source>
        <dbReference type="Pfam" id="PF23622"/>
    </source>
</evidence>
<sequence length="163" mass="18498">MLPVLPGDASDERVKKLIHRIDHIVQNHSGIGVKTLKLQAGEYNARQDTINQDFNADSSHIRRIPEFIHPNLKKVTINRFCPVKSLIELTCQIIENTSSLRCLMLDTTRGFSPRGMCKSMDKEDVVKALSAVETVKRYITVKVPPSVKFKVWEPCSRCHMGKL</sequence>
<reference evidence="2" key="1">
    <citation type="journal article" date="2018" name="DNA Res.">
        <title>Multiple hybrid de novo genome assembly of finger millet, an orphan allotetraploid crop.</title>
        <authorList>
            <person name="Hatakeyama M."/>
            <person name="Aluri S."/>
            <person name="Balachadran M.T."/>
            <person name="Sivarajan S.R."/>
            <person name="Patrignani A."/>
            <person name="Gruter S."/>
            <person name="Poveda L."/>
            <person name="Shimizu-Inatsugi R."/>
            <person name="Baeten J."/>
            <person name="Francoijs K.J."/>
            <person name="Nataraja K.N."/>
            <person name="Reddy Y.A.N."/>
            <person name="Phadnis S."/>
            <person name="Ravikumar R.L."/>
            <person name="Schlapbach R."/>
            <person name="Sreeman S.M."/>
            <person name="Shimizu K.K."/>
        </authorList>
    </citation>
    <scope>NUCLEOTIDE SEQUENCE</scope>
</reference>
<organism evidence="2 3">
    <name type="scientific">Eleusine coracana subsp. coracana</name>
    <dbReference type="NCBI Taxonomy" id="191504"/>
    <lineage>
        <taxon>Eukaryota</taxon>
        <taxon>Viridiplantae</taxon>
        <taxon>Streptophyta</taxon>
        <taxon>Embryophyta</taxon>
        <taxon>Tracheophyta</taxon>
        <taxon>Spermatophyta</taxon>
        <taxon>Magnoliopsida</taxon>
        <taxon>Liliopsida</taxon>
        <taxon>Poales</taxon>
        <taxon>Poaceae</taxon>
        <taxon>PACMAD clade</taxon>
        <taxon>Chloridoideae</taxon>
        <taxon>Cynodonteae</taxon>
        <taxon>Eleusininae</taxon>
        <taxon>Eleusine</taxon>
    </lineage>
</organism>
<name>A0AAV5FI46_ELECO</name>
<protein>
    <recommendedName>
        <fullName evidence="1">At1g61320/AtMIF1 LRR domain-containing protein</fullName>
    </recommendedName>
</protein>
<dbReference type="PANTHER" id="PTHR34145:SF64">
    <property type="entry name" value="F-BOX DOMAIN CONTAINING PROTEIN, EXPRESSED"/>
    <property type="match status" value="1"/>
</dbReference>
<dbReference type="InterPro" id="IPR053772">
    <property type="entry name" value="At1g61320/At1g61330-like"/>
</dbReference>